<feature type="region of interest" description="Disordered" evidence="1">
    <location>
        <begin position="75"/>
        <end position="109"/>
    </location>
</feature>
<keyword evidence="3" id="KW-1185">Reference proteome</keyword>
<evidence type="ECO:0000256" key="1">
    <source>
        <dbReference type="SAM" id="MobiDB-lite"/>
    </source>
</evidence>
<feature type="compositionally biased region" description="Polar residues" evidence="1">
    <location>
        <begin position="92"/>
        <end position="109"/>
    </location>
</feature>
<proteinExistence type="predicted"/>
<dbReference type="Proteomes" id="UP001293254">
    <property type="component" value="Unassembled WGS sequence"/>
</dbReference>
<name>A0AAE2CYG5_9LAMI</name>
<accession>A0AAE2CYG5</accession>
<gene>
    <name evidence="2" type="ORF">Salat_0240200</name>
</gene>
<sequence>MGGHYHLLLQDPLSSLPLSDPTHLTIGGCKHLFNDASTITIPYCHLSLLMQPGHLVDLSPISVVDTCRGSLISNNKTPRRAKELHDRKHSSKTPITNMATSSNACTIGS</sequence>
<comment type="caution">
    <text evidence="2">The sequence shown here is derived from an EMBL/GenBank/DDBJ whole genome shotgun (WGS) entry which is preliminary data.</text>
</comment>
<evidence type="ECO:0000313" key="2">
    <source>
        <dbReference type="EMBL" id="KAK4439055.1"/>
    </source>
</evidence>
<protein>
    <submittedName>
        <fullName evidence="2">Uncharacterized protein</fullName>
    </submittedName>
</protein>
<reference evidence="2" key="2">
    <citation type="journal article" date="2024" name="Plant">
        <title>Genomic evolution and insights into agronomic trait innovations of Sesamum species.</title>
        <authorList>
            <person name="Miao H."/>
            <person name="Wang L."/>
            <person name="Qu L."/>
            <person name="Liu H."/>
            <person name="Sun Y."/>
            <person name="Le M."/>
            <person name="Wang Q."/>
            <person name="Wei S."/>
            <person name="Zheng Y."/>
            <person name="Lin W."/>
            <person name="Duan Y."/>
            <person name="Cao H."/>
            <person name="Xiong S."/>
            <person name="Wang X."/>
            <person name="Wei L."/>
            <person name="Li C."/>
            <person name="Ma Q."/>
            <person name="Ju M."/>
            <person name="Zhao R."/>
            <person name="Li G."/>
            <person name="Mu C."/>
            <person name="Tian Q."/>
            <person name="Mei H."/>
            <person name="Zhang T."/>
            <person name="Gao T."/>
            <person name="Zhang H."/>
        </authorList>
    </citation>
    <scope>NUCLEOTIDE SEQUENCE</scope>
    <source>
        <strain evidence="2">3651</strain>
    </source>
</reference>
<reference evidence="2" key="1">
    <citation type="submission" date="2020-06" db="EMBL/GenBank/DDBJ databases">
        <authorList>
            <person name="Li T."/>
            <person name="Hu X."/>
            <person name="Zhang T."/>
            <person name="Song X."/>
            <person name="Zhang H."/>
            <person name="Dai N."/>
            <person name="Sheng W."/>
            <person name="Hou X."/>
            <person name="Wei L."/>
        </authorList>
    </citation>
    <scope>NUCLEOTIDE SEQUENCE</scope>
    <source>
        <strain evidence="2">3651</strain>
        <tissue evidence="2">Leaf</tissue>
    </source>
</reference>
<organism evidence="2 3">
    <name type="scientific">Sesamum alatum</name>
    <dbReference type="NCBI Taxonomy" id="300844"/>
    <lineage>
        <taxon>Eukaryota</taxon>
        <taxon>Viridiplantae</taxon>
        <taxon>Streptophyta</taxon>
        <taxon>Embryophyta</taxon>
        <taxon>Tracheophyta</taxon>
        <taxon>Spermatophyta</taxon>
        <taxon>Magnoliopsida</taxon>
        <taxon>eudicotyledons</taxon>
        <taxon>Gunneridae</taxon>
        <taxon>Pentapetalae</taxon>
        <taxon>asterids</taxon>
        <taxon>lamiids</taxon>
        <taxon>Lamiales</taxon>
        <taxon>Pedaliaceae</taxon>
        <taxon>Sesamum</taxon>
    </lineage>
</organism>
<dbReference type="AlphaFoldDB" id="A0AAE2CYG5"/>
<dbReference type="EMBL" id="JACGWO010000001">
    <property type="protein sequence ID" value="KAK4439055.1"/>
    <property type="molecule type" value="Genomic_DNA"/>
</dbReference>
<evidence type="ECO:0000313" key="3">
    <source>
        <dbReference type="Proteomes" id="UP001293254"/>
    </source>
</evidence>